<keyword evidence="1" id="KW-0812">Transmembrane</keyword>
<dbReference type="Proteomes" id="UP000051450">
    <property type="component" value="Unassembled WGS sequence"/>
</dbReference>
<organism evidence="2 3">
    <name type="scientific">Dellaglioa algida DSM 15638</name>
    <dbReference type="NCBI Taxonomy" id="1423719"/>
    <lineage>
        <taxon>Bacteria</taxon>
        <taxon>Bacillati</taxon>
        <taxon>Bacillota</taxon>
        <taxon>Bacilli</taxon>
        <taxon>Lactobacillales</taxon>
        <taxon>Lactobacillaceae</taxon>
        <taxon>Dellaglioa</taxon>
    </lineage>
</organism>
<evidence type="ECO:0000313" key="3">
    <source>
        <dbReference type="Proteomes" id="UP000051450"/>
    </source>
</evidence>
<dbReference type="EMBL" id="AZDI01000007">
    <property type="protein sequence ID" value="KRK45552.1"/>
    <property type="molecule type" value="Genomic_DNA"/>
</dbReference>
<evidence type="ECO:0000313" key="2">
    <source>
        <dbReference type="EMBL" id="KRK45552.1"/>
    </source>
</evidence>
<comment type="caution">
    <text evidence="2">The sequence shown here is derived from an EMBL/GenBank/DDBJ whole genome shotgun (WGS) entry which is preliminary data.</text>
</comment>
<evidence type="ECO:0000256" key="1">
    <source>
        <dbReference type="SAM" id="Phobius"/>
    </source>
</evidence>
<keyword evidence="1" id="KW-1133">Transmembrane helix</keyword>
<feature type="transmembrane region" description="Helical" evidence="1">
    <location>
        <begin position="6"/>
        <end position="27"/>
    </location>
</feature>
<proteinExistence type="predicted"/>
<feature type="transmembrane region" description="Helical" evidence="1">
    <location>
        <begin position="92"/>
        <end position="109"/>
    </location>
</feature>
<name>A0A0R1HH87_9LACO</name>
<accession>A0A0R1HH87</accession>
<dbReference type="AlphaFoldDB" id="A0A0R1HH87"/>
<dbReference type="STRING" id="1423719.FC66_GL001368"/>
<dbReference type="RefSeq" id="WP_057974423.1">
    <property type="nucleotide sequence ID" value="NZ_AZDI01000007.1"/>
</dbReference>
<feature type="transmembrane region" description="Helical" evidence="1">
    <location>
        <begin position="64"/>
        <end position="85"/>
    </location>
</feature>
<reference evidence="2 3" key="1">
    <citation type="journal article" date="2015" name="Genome Announc.">
        <title>Expanding the biotechnology potential of lactobacilli through comparative genomics of 213 strains and associated genera.</title>
        <authorList>
            <person name="Sun Z."/>
            <person name="Harris H.M."/>
            <person name="McCann A."/>
            <person name="Guo C."/>
            <person name="Argimon S."/>
            <person name="Zhang W."/>
            <person name="Yang X."/>
            <person name="Jeffery I.B."/>
            <person name="Cooney J.C."/>
            <person name="Kagawa T.F."/>
            <person name="Liu W."/>
            <person name="Song Y."/>
            <person name="Salvetti E."/>
            <person name="Wrobel A."/>
            <person name="Rasinkangas P."/>
            <person name="Parkhill J."/>
            <person name="Rea M.C."/>
            <person name="O'Sullivan O."/>
            <person name="Ritari J."/>
            <person name="Douillard F.P."/>
            <person name="Paul Ross R."/>
            <person name="Yang R."/>
            <person name="Briner A.E."/>
            <person name="Felis G.E."/>
            <person name="de Vos W.M."/>
            <person name="Barrangou R."/>
            <person name="Klaenhammer T.R."/>
            <person name="Caufield P.W."/>
            <person name="Cui Y."/>
            <person name="Zhang H."/>
            <person name="O'Toole P.W."/>
        </authorList>
    </citation>
    <scope>NUCLEOTIDE SEQUENCE [LARGE SCALE GENOMIC DNA]</scope>
    <source>
        <strain evidence="2 3">DSM 15638</strain>
    </source>
</reference>
<protein>
    <submittedName>
        <fullName evidence="2">Uncharacterized protein</fullName>
    </submittedName>
</protein>
<feature type="transmembrane region" description="Helical" evidence="1">
    <location>
        <begin position="39"/>
        <end position="58"/>
    </location>
</feature>
<sequence length="110" mass="11929">MNFYYVCAIVTAISASVSLGFSIEALLKTSEKSGQINAMYAISRSLPLAVASIVPFFYHSNSYLIVISTLMIIIQAIDTVIGFLVKNRFKTIGPGLTAVFNFVCLLGIII</sequence>
<gene>
    <name evidence="2" type="ORF">FC66_GL001368</name>
</gene>
<keyword evidence="3" id="KW-1185">Reference proteome</keyword>
<dbReference type="PATRIC" id="fig|1423719.4.peg.1391"/>
<dbReference type="OrthoDB" id="2194471at2"/>
<keyword evidence="1" id="KW-0472">Membrane</keyword>